<keyword evidence="3" id="KW-1185">Reference proteome</keyword>
<evidence type="ECO:0000256" key="1">
    <source>
        <dbReference type="SAM" id="MobiDB-lite"/>
    </source>
</evidence>
<feature type="region of interest" description="Disordered" evidence="1">
    <location>
        <begin position="1"/>
        <end position="50"/>
    </location>
</feature>
<sequence>MATHKKSGKKPKDGTLSVADLLATPRPHAIKDGGGQMSAGSPDSPNTGEH</sequence>
<dbReference type="Proteomes" id="UP001295444">
    <property type="component" value="Chromosome 11"/>
</dbReference>
<feature type="non-terminal residue" evidence="2">
    <location>
        <position position="50"/>
    </location>
</feature>
<evidence type="ECO:0000313" key="3">
    <source>
        <dbReference type="Proteomes" id="UP001295444"/>
    </source>
</evidence>
<dbReference type="AlphaFoldDB" id="A0AAD1TAC7"/>
<dbReference type="EMBL" id="OW240922">
    <property type="protein sequence ID" value="CAH2322496.1"/>
    <property type="molecule type" value="Genomic_DNA"/>
</dbReference>
<gene>
    <name evidence="2" type="ORF">PECUL_23A008031</name>
</gene>
<name>A0AAD1TAC7_PELCU</name>
<proteinExistence type="predicted"/>
<accession>A0AAD1TAC7</accession>
<organism evidence="2 3">
    <name type="scientific">Pelobates cultripes</name>
    <name type="common">Western spadefoot toad</name>
    <dbReference type="NCBI Taxonomy" id="61616"/>
    <lineage>
        <taxon>Eukaryota</taxon>
        <taxon>Metazoa</taxon>
        <taxon>Chordata</taxon>
        <taxon>Craniata</taxon>
        <taxon>Vertebrata</taxon>
        <taxon>Euteleostomi</taxon>
        <taxon>Amphibia</taxon>
        <taxon>Batrachia</taxon>
        <taxon>Anura</taxon>
        <taxon>Pelobatoidea</taxon>
        <taxon>Pelobatidae</taxon>
        <taxon>Pelobates</taxon>
    </lineage>
</organism>
<reference evidence="2" key="1">
    <citation type="submission" date="2022-03" db="EMBL/GenBank/DDBJ databases">
        <authorList>
            <person name="Alioto T."/>
            <person name="Alioto T."/>
            <person name="Gomez Garrido J."/>
        </authorList>
    </citation>
    <scope>NUCLEOTIDE SEQUENCE</scope>
</reference>
<feature type="compositionally biased region" description="Polar residues" evidence="1">
    <location>
        <begin position="38"/>
        <end position="50"/>
    </location>
</feature>
<protein>
    <submittedName>
        <fullName evidence="2">Uncharacterized protein</fullName>
    </submittedName>
</protein>
<evidence type="ECO:0000313" key="2">
    <source>
        <dbReference type="EMBL" id="CAH2322496.1"/>
    </source>
</evidence>